<reference evidence="2 3" key="1">
    <citation type="submission" date="2024-04" db="EMBL/GenBank/DDBJ databases">
        <authorList>
            <consortium name="Genoscope - CEA"/>
            <person name="William W."/>
        </authorList>
    </citation>
    <scope>NUCLEOTIDE SEQUENCE [LARGE SCALE GENOMIC DNA]</scope>
</reference>
<feature type="compositionally biased region" description="Basic and acidic residues" evidence="1">
    <location>
        <begin position="1"/>
        <end position="16"/>
    </location>
</feature>
<protein>
    <submittedName>
        <fullName evidence="2">Uncharacterized protein</fullName>
    </submittedName>
</protein>
<organism evidence="2 3">
    <name type="scientific">Lymnaea stagnalis</name>
    <name type="common">Great pond snail</name>
    <name type="synonym">Helix stagnalis</name>
    <dbReference type="NCBI Taxonomy" id="6523"/>
    <lineage>
        <taxon>Eukaryota</taxon>
        <taxon>Metazoa</taxon>
        <taxon>Spiralia</taxon>
        <taxon>Lophotrochozoa</taxon>
        <taxon>Mollusca</taxon>
        <taxon>Gastropoda</taxon>
        <taxon>Heterobranchia</taxon>
        <taxon>Euthyneura</taxon>
        <taxon>Panpulmonata</taxon>
        <taxon>Hygrophila</taxon>
        <taxon>Lymnaeoidea</taxon>
        <taxon>Lymnaeidae</taxon>
        <taxon>Lymnaea</taxon>
    </lineage>
</organism>
<evidence type="ECO:0000256" key="1">
    <source>
        <dbReference type="SAM" id="MobiDB-lite"/>
    </source>
</evidence>
<feature type="region of interest" description="Disordered" evidence="1">
    <location>
        <begin position="1"/>
        <end position="98"/>
    </location>
</feature>
<name>A0AAV2HU99_LYMST</name>
<evidence type="ECO:0000313" key="3">
    <source>
        <dbReference type="Proteomes" id="UP001497497"/>
    </source>
</evidence>
<feature type="non-terminal residue" evidence="2">
    <location>
        <position position="98"/>
    </location>
</feature>
<comment type="caution">
    <text evidence="2">The sequence shown here is derived from an EMBL/GenBank/DDBJ whole genome shotgun (WGS) entry which is preliminary data.</text>
</comment>
<evidence type="ECO:0000313" key="2">
    <source>
        <dbReference type="EMBL" id="CAL1537689.1"/>
    </source>
</evidence>
<dbReference type="EMBL" id="CAXITT010000272">
    <property type="protein sequence ID" value="CAL1537689.1"/>
    <property type="molecule type" value="Genomic_DNA"/>
</dbReference>
<gene>
    <name evidence="2" type="ORF">GSLYS_00011591001</name>
</gene>
<keyword evidence="3" id="KW-1185">Reference proteome</keyword>
<proteinExistence type="predicted"/>
<sequence>MFPDDQAKRGRPDDMLAMKMDSQRMTSSQPIKEERISSQADSTDDVSQDRTDMMTSSNCHVLGSKHDPPHKRLPSGEASPAPSPTPCQYGGALKSGGY</sequence>
<accession>A0AAV2HU99</accession>
<dbReference type="Proteomes" id="UP001497497">
    <property type="component" value="Unassembled WGS sequence"/>
</dbReference>
<dbReference type="AlphaFoldDB" id="A0AAV2HU99"/>